<name>A0ABX8V7I3_9FLAO</name>
<dbReference type="RefSeq" id="WP_220641144.1">
    <property type="nucleotide sequence ID" value="NZ_CP080429.1"/>
</dbReference>
<evidence type="ECO:0000313" key="1">
    <source>
        <dbReference type="EMBL" id="QYJ68805.1"/>
    </source>
</evidence>
<proteinExistence type="predicted"/>
<sequence>MESLSLDGIYSLDKIEYWLLNYGEDYKRIKNEKSEHFMHFIDGKWIRLPDYIQARTPEEKFLHIYKTLNKVTEQHEHEEYFKKEMAIYKSIKNDHQKVREWLTKNEYLGADRYFMFSLDYFGEEDEMENEIHLRVTFLEDKERVLLIDRKDFQYTIEFTNTFNNNYWNLLEELNLKCLN</sequence>
<gene>
    <name evidence="1" type="ORF">K1I41_02685</name>
</gene>
<evidence type="ECO:0000313" key="2">
    <source>
        <dbReference type="Proteomes" id="UP000825381"/>
    </source>
</evidence>
<dbReference type="EMBL" id="CP080429">
    <property type="protein sequence ID" value="QYJ68805.1"/>
    <property type="molecule type" value="Genomic_DNA"/>
</dbReference>
<dbReference type="Proteomes" id="UP000825381">
    <property type="component" value="Chromosome"/>
</dbReference>
<protein>
    <submittedName>
        <fullName evidence="1">Uncharacterized protein</fullName>
    </submittedName>
</protein>
<reference evidence="1 2" key="1">
    <citation type="submission" date="2021-07" db="EMBL/GenBank/DDBJ databases">
        <title>Flavobacterium WSW3-B6 sp.nov, isolated from seaweed.</title>
        <authorList>
            <person name="Muhammad N."/>
            <person name="Ho H."/>
            <person name="Lee Y.-J."/>
            <person name="Nguyen T."/>
            <person name="Ho J."/>
            <person name="Kim S.-G."/>
        </authorList>
    </citation>
    <scope>NUCLEOTIDE SEQUENCE [LARGE SCALE GENOMIC DNA]</scope>
    <source>
        <strain evidence="1 2">WSW3-B6</strain>
    </source>
</reference>
<accession>A0ABX8V7I3</accession>
<organism evidence="1 2">
    <name type="scientific">Flavobacterium litorale</name>
    <dbReference type="NCBI Taxonomy" id="2856519"/>
    <lineage>
        <taxon>Bacteria</taxon>
        <taxon>Pseudomonadati</taxon>
        <taxon>Bacteroidota</taxon>
        <taxon>Flavobacteriia</taxon>
        <taxon>Flavobacteriales</taxon>
        <taxon>Flavobacteriaceae</taxon>
        <taxon>Flavobacterium</taxon>
    </lineage>
</organism>
<keyword evidence="2" id="KW-1185">Reference proteome</keyword>